<keyword evidence="1" id="KW-0812">Transmembrane</keyword>
<proteinExistence type="predicted"/>
<dbReference type="Proteomes" id="UP000077096">
    <property type="component" value="Chromosome"/>
</dbReference>
<dbReference type="OrthoDB" id="49031at2"/>
<keyword evidence="1" id="KW-1133">Transmembrane helix</keyword>
<accession>A0A172T340</accession>
<feature type="transmembrane region" description="Helical" evidence="1">
    <location>
        <begin position="81"/>
        <end position="103"/>
    </location>
</feature>
<organism evidence="2 3">
    <name type="scientific">Fervidobacterium pennivorans</name>
    <dbReference type="NCBI Taxonomy" id="93466"/>
    <lineage>
        <taxon>Bacteria</taxon>
        <taxon>Thermotogati</taxon>
        <taxon>Thermotogota</taxon>
        <taxon>Thermotogae</taxon>
        <taxon>Thermotogales</taxon>
        <taxon>Fervidobacteriaceae</taxon>
        <taxon>Fervidobacterium</taxon>
    </lineage>
</organism>
<evidence type="ECO:0000256" key="1">
    <source>
        <dbReference type="SAM" id="Phobius"/>
    </source>
</evidence>
<keyword evidence="1" id="KW-0472">Membrane</keyword>
<evidence type="ECO:0000313" key="3">
    <source>
        <dbReference type="Proteomes" id="UP000077096"/>
    </source>
</evidence>
<evidence type="ECO:0008006" key="4">
    <source>
        <dbReference type="Google" id="ProtNLM"/>
    </source>
</evidence>
<gene>
    <name evidence="2" type="ORF">JM64_04875</name>
</gene>
<evidence type="ECO:0000313" key="2">
    <source>
        <dbReference type="EMBL" id="ANE41381.1"/>
    </source>
</evidence>
<reference evidence="2 3" key="1">
    <citation type="submission" date="2014-08" db="EMBL/GenBank/DDBJ databases">
        <title>Fervidobacterium pennivorans DYC genome.</title>
        <authorList>
            <person name="Wushke S."/>
        </authorList>
    </citation>
    <scope>NUCLEOTIDE SEQUENCE [LARGE SCALE GENOMIC DNA]</scope>
    <source>
        <strain evidence="2 3">DYC</strain>
    </source>
</reference>
<dbReference type="KEGG" id="fng:JM64_04875"/>
<name>A0A172T340_FERPE</name>
<dbReference type="EMBL" id="CP011393">
    <property type="protein sequence ID" value="ANE41381.1"/>
    <property type="molecule type" value="Genomic_DNA"/>
</dbReference>
<sequence>MRRVLIIVFLIVALISAFGFEISAFGGMELGGKNRPYFGARIGTLSGGISLMLEGYYPLSSFKQLGEINIEEIQFIEIDPYIYVGIPLMGTLIYAGAAPIIILDIKNTQFAMYQDIFHLKAGIRFGTGIIFFAEGMATMNTSFQIFDTYAVSVGVGIGF</sequence>
<dbReference type="AlphaFoldDB" id="A0A172T340"/>
<dbReference type="PATRIC" id="fig|93466.3.peg.1036"/>
<protein>
    <recommendedName>
        <fullName evidence="4">Outer membrane protein beta-barrel domain-containing protein</fullName>
    </recommendedName>
</protein>